<evidence type="ECO:0000313" key="2">
    <source>
        <dbReference type="Proteomes" id="UP000221504"/>
    </source>
</evidence>
<evidence type="ECO:0000313" key="1">
    <source>
        <dbReference type="EMBL" id="PHI09969.1"/>
    </source>
</evidence>
<organism evidence="1 2">
    <name type="scientific">Fusobacterium nucleatum subsp. polymorphum</name>
    <name type="common">Fusobacterium polymorphum</name>
    <dbReference type="NCBI Taxonomy" id="76857"/>
    <lineage>
        <taxon>Bacteria</taxon>
        <taxon>Fusobacteriati</taxon>
        <taxon>Fusobacteriota</taxon>
        <taxon>Fusobacteriia</taxon>
        <taxon>Fusobacteriales</taxon>
        <taxon>Fusobacteriaceae</taxon>
        <taxon>Fusobacterium</taxon>
    </lineage>
</organism>
<dbReference type="RefSeq" id="WP_099010742.1">
    <property type="nucleotide sequence ID" value="NZ_CP077154.1"/>
</dbReference>
<comment type="caution">
    <text evidence="1">The sequence shown here is derived from an EMBL/GenBank/DDBJ whole genome shotgun (WGS) entry which is preliminary data.</text>
</comment>
<protein>
    <submittedName>
        <fullName evidence="1">Uncharacterized protein</fullName>
    </submittedName>
</protein>
<name>A0A2C6B6G6_FUSNP</name>
<gene>
    <name evidence="1" type="ORF">CBG52_01835</name>
</gene>
<proteinExistence type="predicted"/>
<reference evidence="1 2" key="1">
    <citation type="submission" date="2017-06" db="EMBL/GenBank/DDBJ databases">
        <title>Draft genome sequence of Fusobacterium nucleatum subsp. polymorphum KCOM 1267 (=ChDC F290).</title>
        <authorList>
            <person name="Kook J.-K."/>
            <person name="Park S.-N."/>
            <person name="Lim Y.K."/>
            <person name="Roh H."/>
        </authorList>
    </citation>
    <scope>NUCLEOTIDE SEQUENCE [LARGE SCALE GENOMIC DNA]</scope>
    <source>
        <strain evidence="2">KCOM 1267(ChDC F290)</strain>
    </source>
</reference>
<dbReference type="Proteomes" id="UP000221504">
    <property type="component" value="Unassembled WGS sequence"/>
</dbReference>
<sequence length="598" mass="73022">MIEDEVRAKKKRLKAILRKEWELFSFYEKNILYKEEIDKLVIFLVDLKEFNITEKNKIENYKNSKLVLNKTNYKDYEYNANRNYIGDIFKESTEKDLGNLLIKLLEKIGYKNIEFSGMGRITFEENEKDTFLKTILNMFDLIYALRIRTIFFNSKNEDLNKEFYKNFYKLLKYMISNFTKIDVKDIEIDLSYELEKVKNNEYNKELLKSSIMLKKYKNYTFTIKKKIEDEKINSEIVFKSFIFFLMEIWITSEFKFYLKLLETIDTNKEGLDINMLSKNEFLDKLKKIKKPYSLNSLMKIFRIYQKNERDSEFKKRYKLLECYINYFFDTEVPEIIDALVHNNKVDRKDLEKILIYSFSEDEKIYGIYHYYVIFYIINPTLEKSRKRISNFLNIFCTNSIFVKVLDLVNYPYTSLIQIFKDYEKLKKIYNEYYNVLLKKKMEWIIKENIKLNNFMLHINKFSENKEDKIRTFLEENYLEFKDKKNEAIRKKQSPIYLELLFYAMFRYFDSEEKEKYLILIKEIADNFSKKYLYTRDNSIPYLIPPEVDKLVSSYSIFLSYEESTKDYIYHIKNIYNFLIFISDSGYHTLLYLENKLKI</sequence>
<dbReference type="AlphaFoldDB" id="A0A2C6B6G6"/>
<accession>A0A2C6B6G6</accession>
<dbReference type="EMBL" id="NIRM01000001">
    <property type="protein sequence ID" value="PHI09969.1"/>
    <property type="molecule type" value="Genomic_DNA"/>
</dbReference>